<evidence type="ECO:0008006" key="3">
    <source>
        <dbReference type="Google" id="ProtNLM"/>
    </source>
</evidence>
<dbReference type="EMBL" id="BGPR01000292">
    <property type="protein sequence ID" value="GBM10957.1"/>
    <property type="molecule type" value="Genomic_DNA"/>
</dbReference>
<organism evidence="1 2">
    <name type="scientific">Araneus ventricosus</name>
    <name type="common">Orbweaver spider</name>
    <name type="synonym">Epeira ventricosa</name>
    <dbReference type="NCBI Taxonomy" id="182803"/>
    <lineage>
        <taxon>Eukaryota</taxon>
        <taxon>Metazoa</taxon>
        <taxon>Ecdysozoa</taxon>
        <taxon>Arthropoda</taxon>
        <taxon>Chelicerata</taxon>
        <taxon>Arachnida</taxon>
        <taxon>Araneae</taxon>
        <taxon>Araneomorphae</taxon>
        <taxon>Entelegynae</taxon>
        <taxon>Araneoidea</taxon>
        <taxon>Araneidae</taxon>
        <taxon>Araneus</taxon>
    </lineage>
</organism>
<evidence type="ECO:0000313" key="2">
    <source>
        <dbReference type="Proteomes" id="UP000499080"/>
    </source>
</evidence>
<proteinExistence type="predicted"/>
<protein>
    <recommendedName>
        <fullName evidence="3">PiggyBac transposable element-derived protein domain-containing protein</fullName>
    </recommendedName>
</protein>
<dbReference type="OrthoDB" id="6435093at2759"/>
<dbReference type="Proteomes" id="UP000499080">
    <property type="component" value="Unassembled WGS sequence"/>
</dbReference>
<sequence length="127" mass="14693">MHNDDTIDEEKGDAKKTELISFYYCKKGAVDVVDDMAAHYSTARKKNRWPFVTFYSIRNVAAINAGIVLLSHKNPPNVYRSRRRSIKDIAFSLISDYANKRMNNPSLTHELRVEIEKIVALTLRNYQ</sequence>
<gene>
    <name evidence="1" type="ORF">AVEN_171439_1</name>
</gene>
<keyword evidence="2" id="KW-1185">Reference proteome</keyword>
<accession>A0A4Y2D4D2</accession>
<dbReference type="AlphaFoldDB" id="A0A4Y2D4D2"/>
<comment type="caution">
    <text evidence="1">The sequence shown here is derived from an EMBL/GenBank/DDBJ whole genome shotgun (WGS) entry which is preliminary data.</text>
</comment>
<evidence type="ECO:0000313" key="1">
    <source>
        <dbReference type="EMBL" id="GBM10957.1"/>
    </source>
</evidence>
<name>A0A4Y2D4D2_ARAVE</name>
<reference evidence="1 2" key="1">
    <citation type="journal article" date="2019" name="Sci. Rep.">
        <title>Orb-weaving spider Araneus ventricosus genome elucidates the spidroin gene catalogue.</title>
        <authorList>
            <person name="Kono N."/>
            <person name="Nakamura H."/>
            <person name="Ohtoshi R."/>
            <person name="Moran D.A.P."/>
            <person name="Shinohara A."/>
            <person name="Yoshida Y."/>
            <person name="Fujiwara M."/>
            <person name="Mori M."/>
            <person name="Tomita M."/>
            <person name="Arakawa K."/>
        </authorList>
    </citation>
    <scope>NUCLEOTIDE SEQUENCE [LARGE SCALE GENOMIC DNA]</scope>
</reference>